<feature type="non-terminal residue" evidence="1">
    <location>
        <position position="102"/>
    </location>
</feature>
<keyword evidence="2" id="KW-1185">Reference proteome</keyword>
<gene>
    <name evidence="1" type="ORF">HAX54_049443</name>
</gene>
<evidence type="ECO:0000313" key="1">
    <source>
        <dbReference type="EMBL" id="MCE5167347.1"/>
    </source>
</evidence>
<comment type="caution">
    <text evidence="1">The sequence shown here is derived from an EMBL/GenBank/DDBJ whole genome shotgun (WGS) entry which is preliminary data.</text>
</comment>
<evidence type="ECO:0000313" key="2">
    <source>
        <dbReference type="Proteomes" id="UP000823775"/>
    </source>
</evidence>
<protein>
    <submittedName>
        <fullName evidence="1">Uncharacterized protein</fullName>
    </submittedName>
</protein>
<name>A0ABS8YAR4_DATST</name>
<dbReference type="Proteomes" id="UP000823775">
    <property type="component" value="Unassembled WGS sequence"/>
</dbReference>
<reference evidence="1 2" key="1">
    <citation type="journal article" date="2021" name="BMC Genomics">
        <title>Datura genome reveals duplications of psychoactive alkaloid biosynthetic genes and high mutation rate following tissue culture.</title>
        <authorList>
            <person name="Rajewski A."/>
            <person name="Carter-House D."/>
            <person name="Stajich J."/>
            <person name="Litt A."/>
        </authorList>
    </citation>
    <scope>NUCLEOTIDE SEQUENCE [LARGE SCALE GENOMIC DNA]</scope>
    <source>
        <strain evidence="1">AR-01</strain>
    </source>
</reference>
<proteinExistence type="predicted"/>
<organism evidence="1 2">
    <name type="scientific">Datura stramonium</name>
    <name type="common">Jimsonweed</name>
    <name type="synonym">Common thornapple</name>
    <dbReference type="NCBI Taxonomy" id="4076"/>
    <lineage>
        <taxon>Eukaryota</taxon>
        <taxon>Viridiplantae</taxon>
        <taxon>Streptophyta</taxon>
        <taxon>Embryophyta</taxon>
        <taxon>Tracheophyta</taxon>
        <taxon>Spermatophyta</taxon>
        <taxon>Magnoliopsida</taxon>
        <taxon>eudicotyledons</taxon>
        <taxon>Gunneridae</taxon>
        <taxon>Pentapetalae</taxon>
        <taxon>asterids</taxon>
        <taxon>lamiids</taxon>
        <taxon>Solanales</taxon>
        <taxon>Solanaceae</taxon>
        <taxon>Solanoideae</taxon>
        <taxon>Datureae</taxon>
        <taxon>Datura</taxon>
    </lineage>
</organism>
<sequence>MVGGPADLGGSGEEGVRRLLVLVFVVLFGEREWEVRPVRVGGFPAMGRMEMERVRRPFWERRENNGGSVGVDRRIKDDGRLGLDSRIDGSGRGLIGSPDGLL</sequence>
<accession>A0ABS8YAR4</accession>
<dbReference type="EMBL" id="JACEIK010083732">
    <property type="protein sequence ID" value="MCE5167347.1"/>
    <property type="molecule type" value="Genomic_DNA"/>
</dbReference>